<comment type="caution">
    <text evidence="2">The sequence shown here is derived from an EMBL/GenBank/DDBJ whole genome shotgun (WGS) entry which is preliminary data.</text>
</comment>
<feature type="compositionally biased region" description="Basic and acidic residues" evidence="1">
    <location>
        <begin position="119"/>
        <end position="131"/>
    </location>
</feature>
<accession>A0A388L797</accession>
<evidence type="ECO:0000313" key="2">
    <source>
        <dbReference type="EMBL" id="GBG78073.1"/>
    </source>
</evidence>
<dbReference type="AlphaFoldDB" id="A0A388L797"/>
<evidence type="ECO:0000256" key="1">
    <source>
        <dbReference type="SAM" id="MobiDB-lite"/>
    </source>
</evidence>
<dbReference type="EMBL" id="BFEA01000285">
    <property type="protein sequence ID" value="GBG78073.1"/>
    <property type="molecule type" value="Genomic_DNA"/>
</dbReference>
<name>A0A388L797_CHABU</name>
<evidence type="ECO:0000313" key="3">
    <source>
        <dbReference type="Proteomes" id="UP000265515"/>
    </source>
</evidence>
<keyword evidence="3" id="KW-1185">Reference proteome</keyword>
<dbReference type="Gramene" id="GBG78073">
    <property type="protein sequence ID" value="GBG78073"/>
    <property type="gene ID" value="CBR_g26010"/>
</dbReference>
<reference evidence="2 3" key="1">
    <citation type="journal article" date="2018" name="Cell">
        <title>The Chara Genome: Secondary Complexity and Implications for Plant Terrestrialization.</title>
        <authorList>
            <person name="Nishiyama T."/>
            <person name="Sakayama H."/>
            <person name="Vries J.D."/>
            <person name="Buschmann H."/>
            <person name="Saint-Marcoux D."/>
            <person name="Ullrich K.K."/>
            <person name="Haas F.B."/>
            <person name="Vanderstraeten L."/>
            <person name="Becker D."/>
            <person name="Lang D."/>
            <person name="Vosolsobe S."/>
            <person name="Rombauts S."/>
            <person name="Wilhelmsson P.K.I."/>
            <person name="Janitza P."/>
            <person name="Kern R."/>
            <person name="Heyl A."/>
            <person name="Rumpler F."/>
            <person name="Villalobos L.I.A.C."/>
            <person name="Clay J.M."/>
            <person name="Skokan R."/>
            <person name="Toyoda A."/>
            <person name="Suzuki Y."/>
            <person name="Kagoshima H."/>
            <person name="Schijlen E."/>
            <person name="Tajeshwar N."/>
            <person name="Catarino B."/>
            <person name="Hetherington A.J."/>
            <person name="Saltykova A."/>
            <person name="Bonnot C."/>
            <person name="Breuninger H."/>
            <person name="Symeonidi A."/>
            <person name="Radhakrishnan G.V."/>
            <person name="Van Nieuwerburgh F."/>
            <person name="Deforce D."/>
            <person name="Chang C."/>
            <person name="Karol K.G."/>
            <person name="Hedrich R."/>
            <person name="Ulvskov P."/>
            <person name="Glockner G."/>
            <person name="Delwiche C.F."/>
            <person name="Petrasek J."/>
            <person name="Van de Peer Y."/>
            <person name="Friml J."/>
            <person name="Beilby M."/>
            <person name="Dolan L."/>
            <person name="Kohara Y."/>
            <person name="Sugano S."/>
            <person name="Fujiyama A."/>
            <person name="Delaux P.-M."/>
            <person name="Quint M."/>
            <person name="TheiBen G."/>
            <person name="Hagemann M."/>
            <person name="Harholt J."/>
            <person name="Dunand C."/>
            <person name="Zachgo S."/>
            <person name="Langdale J."/>
            <person name="Maumus F."/>
            <person name="Straeten D.V.D."/>
            <person name="Gould S.B."/>
            <person name="Rensing S.A."/>
        </authorList>
    </citation>
    <scope>NUCLEOTIDE SEQUENCE [LARGE SCALE GENOMIC DNA]</scope>
    <source>
        <strain evidence="2 3">S276</strain>
    </source>
</reference>
<feature type="compositionally biased region" description="Basic and acidic residues" evidence="1">
    <location>
        <begin position="176"/>
        <end position="197"/>
    </location>
</feature>
<proteinExistence type="predicted"/>
<feature type="region of interest" description="Disordered" evidence="1">
    <location>
        <begin position="112"/>
        <end position="224"/>
    </location>
</feature>
<gene>
    <name evidence="2" type="ORF">CBR_g26010</name>
</gene>
<sequence>MDKLMVVEQGMLLSVDWIAEYQRLTSVPDIQMGFKAIRHYFISRSCPTLSNALTHVEDNLTTTAELFDKAAQIIITNKEAKNMGSSAPGLSRDQHRPRVVVVAAATPFHQTSEVVSANEGDRLAASREGGRPGKGRGRGKPKTDTASSPGPGAAAPAPWSQYGTSEQAFKARTSKTKLEQRRCSRASDRVEKGKGAEQAKANSGAPPIQPPFEPQTEEKQRELQNESTVYRWIERGQPAEPKGYGQYWVRCRLCNKQFTAAKTRAMDHFLKKGKPCPYRTGEILHELALQGANIIGEASRKMLFQYKMQKGIVEDTGMEPAGGDKDEIAELEEHLRSPPTPGREPSAVQEASQGTVLDAIDNGRASALVGKFGEGSSTPAKLSRQVSIRRWAENTAQKRLDAQWGRALFRSGVPFNFLRVDETRALHNLYMELGATKAVLDIPSSETIRTVVLDLVYDQGHAARRLEEGLPPYMDFADLKLGGPEILEEGQGFGGFGKNDDEDFENGFWARCFIVGDAVMNDDVLQDKNNNKCDAACVDLINSNNQIAADIRGPVSDFAAGVWYQHIICDSRKLEVLPRGH</sequence>
<protein>
    <submittedName>
        <fullName evidence="2">Uncharacterized protein</fullName>
    </submittedName>
</protein>
<organism evidence="2 3">
    <name type="scientific">Chara braunii</name>
    <name type="common">Braun's stonewort</name>
    <dbReference type="NCBI Taxonomy" id="69332"/>
    <lineage>
        <taxon>Eukaryota</taxon>
        <taxon>Viridiplantae</taxon>
        <taxon>Streptophyta</taxon>
        <taxon>Charophyceae</taxon>
        <taxon>Charales</taxon>
        <taxon>Characeae</taxon>
        <taxon>Chara</taxon>
    </lineage>
</organism>
<feature type="compositionally biased region" description="Low complexity" evidence="1">
    <location>
        <begin position="146"/>
        <end position="158"/>
    </location>
</feature>
<dbReference type="Proteomes" id="UP000265515">
    <property type="component" value="Unassembled WGS sequence"/>
</dbReference>